<dbReference type="EMBL" id="JAJNBZ010000001">
    <property type="protein sequence ID" value="MCE5167950.1"/>
    <property type="molecule type" value="Genomic_DNA"/>
</dbReference>
<proteinExistence type="predicted"/>
<protein>
    <submittedName>
        <fullName evidence="1">Uncharacterized protein</fullName>
    </submittedName>
</protein>
<dbReference type="RefSeq" id="WP_233695391.1">
    <property type="nucleotide sequence ID" value="NZ_JAJNBZ010000001.1"/>
</dbReference>
<keyword evidence="2" id="KW-1185">Reference proteome</keyword>
<name>A0ABS8YBT9_9BACL</name>
<evidence type="ECO:0000313" key="2">
    <source>
        <dbReference type="Proteomes" id="UP001199916"/>
    </source>
</evidence>
<comment type="caution">
    <text evidence="1">The sequence shown here is derived from an EMBL/GenBank/DDBJ whole genome shotgun (WGS) entry which is preliminary data.</text>
</comment>
<sequence length="54" mass="5937">MGESTVAALMRSCLITSASFLQKQALKMTIHLAETVRPFNKDGRAVSTRDRNPS</sequence>
<evidence type="ECO:0000313" key="1">
    <source>
        <dbReference type="EMBL" id="MCE5167950.1"/>
    </source>
</evidence>
<dbReference type="Proteomes" id="UP001199916">
    <property type="component" value="Unassembled WGS sequence"/>
</dbReference>
<reference evidence="1 2" key="1">
    <citation type="submission" date="2021-11" db="EMBL/GenBank/DDBJ databases">
        <title>Draft genome sequence of Paenibacillus profundus YoMME, a new Gram-positive bacteria with exoelectrogenic properties.</title>
        <authorList>
            <person name="Hubenova Y."/>
            <person name="Hubenova E."/>
            <person name="Manasiev Y."/>
            <person name="Peykov S."/>
            <person name="Mitov M."/>
        </authorList>
    </citation>
    <scope>NUCLEOTIDE SEQUENCE [LARGE SCALE GENOMIC DNA]</scope>
    <source>
        <strain evidence="1 2">YoMME</strain>
    </source>
</reference>
<organism evidence="1 2">
    <name type="scientific">Paenibacillus profundus</name>
    <dbReference type="NCBI Taxonomy" id="1173085"/>
    <lineage>
        <taxon>Bacteria</taxon>
        <taxon>Bacillati</taxon>
        <taxon>Bacillota</taxon>
        <taxon>Bacilli</taxon>
        <taxon>Bacillales</taxon>
        <taxon>Paenibacillaceae</taxon>
        <taxon>Paenibacillus</taxon>
    </lineage>
</organism>
<accession>A0ABS8YBT9</accession>
<gene>
    <name evidence="1" type="ORF">LQV63_01285</name>
</gene>